<dbReference type="PANTHER" id="PTHR12801">
    <property type="entry name" value="RNA EXONUCLEASE REXO1 / RECO3 FAMILY MEMBER-RELATED"/>
    <property type="match status" value="1"/>
</dbReference>
<comment type="function">
    <text evidence="9">Exoribonuclease involved in ribosome biosynthesis. Involved in the processing of ITS1, the internal transcribed spacer localized between the 18S and 5.8S rRNAs.</text>
</comment>
<evidence type="ECO:0000256" key="3">
    <source>
        <dbReference type="ARBA" id="ARBA00016937"/>
    </source>
</evidence>
<feature type="compositionally biased region" description="Low complexity" evidence="10">
    <location>
        <begin position="72"/>
        <end position="86"/>
    </location>
</feature>
<evidence type="ECO:0000256" key="7">
    <source>
        <dbReference type="ARBA" id="ARBA00022839"/>
    </source>
</evidence>
<comment type="similarity">
    <text evidence="2">Belongs to the REXO4 family.</text>
</comment>
<keyword evidence="7 12" id="KW-0269">Exonuclease</keyword>
<dbReference type="InterPro" id="IPR013520">
    <property type="entry name" value="Ribonucl_H"/>
</dbReference>
<dbReference type="PANTHER" id="PTHR12801:SF45">
    <property type="entry name" value="RNA EXONUCLEASE 4"/>
    <property type="match status" value="1"/>
</dbReference>
<name>A0AAF0J580_9BASI</name>
<dbReference type="SMART" id="SM00479">
    <property type="entry name" value="EXOIII"/>
    <property type="match status" value="1"/>
</dbReference>
<sequence length="349" mass="38480">MSTQKRASSNWITLKKKMGTNSRTRVRRRRAQRSARQVTESEASAAPASSEAASTPKLLRPSRALAAKARPASSRTRAGTSAASAGVHTSAKADLPWFAEDLSAEDLKLALPRSRSMGDVSEPSSAQQWEGYLDDATKKRLILGDERDMTAEKREVGHYIAVDCEMVGVGPRGSRSVLARVSIVNWHGHVVLDRFVKPKELVTDYRTWVSGVRAKDLRHAPSFETVQKEVADLFRGRVVVGHAIENDLKALLLSHPRALLRDTATFKPLREIAGTKHPGLRKLCELVLGIQIQQTGHAHSPVEDARATMALFRTQKDAWDQSLGHAKPARRRSTSSLPRPKAAADWWGD</sequence>
<feature type="compositionally biased region" description="Basic residues" evidence="10">
    <location>
        <begin position="14"/>
        <end position="33"/>
    </location>
</feature>
<dbReference type="FunFam" id="3.30.420.10:FF:000007">
    <property type="entry name" value="Interferon-stimulated exonuclease gene 20"/>
    <property type="match status" value="1"/>
</dbReference>
<dbReference type="SUPFAM" id="SSF53098">
    <property type="entry name" value="Ribonuclease H-like"/>
    <property type="match status" value="1"/>
</dbReference>
<feature type="compositionally biased region" description="Polar residues" evidence="10">
    <location>
        <begin position="1"/>
        <end position="12"/>
    </location>
</feature>
<dbReference type="Proteomes" id="UP001214415">
    <property type="component" value="Chromosome 7"/>
</dbReference>
<gene>
    <name evidence="12" type="primary">REX4</name>
    <name evidence="12" type="ORF">MEQU1_003449</name>
</gene>
<dbReference type="InterPro" id="IPR012337">
    <property type="entry name" value="RNaseH-like_sf"/>
</dbReference>
<evidence type="ECO:0000256" key="10">
    <source>
        <dbReference type="SAM" id="MobiDB-lite"/>
    </source>
</evidence>
<evidence type="ECO:0000256" key="8">
    <source>
        <dbReference type="ARBA" id="ARBA00023242"/>
    </source>
</evidence>
<keyword evidence="5" id="KW-0540">Nuclease</keyword>
<dbReference type="InterPro" id="IPR037431">
    <property type="entry name" value="REX4_DEDDh_dom"/>
</dbReference>
<evidence type="ECO:0000313" key="12">
    <source>
        <dbReference type="EMBL" id="WFD24745.1"/>
    </source>
</evidence>
<keyword evidence="13" id="KW-1185">Reference proteome</keyword>
<dbReference type="GO" id="GO:0005634">
    <property type="term" value="C:nucleus"/>
    <property type="evidence" value="ECO:0007669"/>
    <property type="project" value="UniProtKB-SubCell"/>
</dbReference>
<organism evidence="12 13">
    <name type="scientific">Malassezia equina</name>
    <dbReference type="NCBI Taxonomy" id="1381935"/>
    <lineage>
        <taxon>Eukaryota</taxon>
        <taxon>Fungi</taxon>
        <taxon>Dikarya</taxon>
        <taxon>Basidiomycota</taxon>
        <taxon>Ustilaginomycotina</taxon>
        <taxon>Malasseziomycetes</taxon>
        <taxon>Malasseziales</taxon>
        <taxon>Malasseziaceae</taxon>
        <taxon>Malassezia</taxon>
    </lineage>
</organism>
<accession>A0AAF0J580</accession>
<evidence type="ECO:0000256" key="5">
    <source>
        <dbReference type="ARBA" id="ARBA00022722"/>
    </source>
</evidence>
<keyword evidence="6" id="KW-0378">Hydrolase</keyword>
<dbReference type="InterPro" id="IPR047021">
    <property type="entry name" value="REXO1/3/4-like"/>
</dbReference>
<dbReference type="GO" id="GO:0006364">
    <property type="term" value="P:rRNA processing"/>
    <property type="evidence" value="ECO:0007669"/>
    <property type="project" value="UniProtKB-KW"/>
</dbReference>
<reference evidence="12" key="1">
    <citation type="submission" date="2023-03" db="EMBL/GenBank/DDBJ databases">
        <title>Mating type loci evolution in Malassezia.</title>
        <authorList>
            <person name="Coelho M.A."/>
        </authorList>
    </citation>
    <scope>NUCLEOTIDE SEQUENCE</scope>
    <source>
        <strain evidence="12">CBS 12830</strain>
    </source>
</reference>
<dbReference type="Pfam" id="PF00929">
    <property type="entry name" value="RNase_T"/>
    <property type="match status" value="1"/>
</dbReference>
<keyword evidence="4" id="KW-0698">rRNA processing</keyword>
<keyword evidence="8" id="KW-0539">Nucleus</keyword>
<evidence type="ECO:0000256" key="6">
    <source>
        <dbReference type="ARBA" id="ARBA00022801"/>
    </source>
</evidence>
<dbReference type="GO" id="GO:0003676">
    <property type="term" value="F:nucleic acid binding"/>
    <property type="evidence" value="ECO:0007669"/>
    <property type="project" value="InterPro"/>
</dbReference>
<dbReference type="GO" id="GO:0008408">
    <property type="term" value="F:3'-5' exonuclease activity"/>
    <property type="evidence" value="ECO:0007669"/>
    <property type="project" value="InterPro"/>
</dbReference>
<evidence type="ECO:0000259" key="11">
    <source>
        <dbReference type="SMART" id="SM00479"/>
    </source>
</evidence>
<dbReference type="CDD" id="cd06144">
    <property type="entry name" value="REX4_like"/>
    <property type="match status" value="1"/>
</dbReference>
<evidence type="ECO:0000256" key="4">
    <source>
        <dbReference type="ARBA" id="ARBA00022552"/>
    </source>
</evidence>
<evidence type="ECO:0000313" key="13">
    <source>
        <dbReference type="Proteomes" id="UP001214415"/>
    </source>
</evidence>
<proteinExistence type="inferred from homology"/>
<feature type="region of interest" description="Disordered" evidence="10">
    <location>
        <begin position="322"/>
        <end position="349"/>
    </location>
</feature>
<dbReference type="EMBL" id="CP119906">
    <property type="protein sequence ID" value="WFD24745.1"/>
    <property type="molecule type" value="Genomic_DNA"/>
</dbReference>
<protein>
    <recommendedName>
        <fullName evidence="3">RNA exonuclease 4</fullName>
    </recommendedName>
</protein>
<dbReference type="AlphaFoldDB" id="A0AAF0J580"/>
<feature type="domain" description="Exonuclease" evidence="11">
    <location>
        <begin position="158"/>
        <end position="321"/>
    </location>
</feature>
<evidence type="ECO:0000256" key="2">
    <source>
        <dbReference type="ARBA" id="ARBA00010489"/>
    </source>
</evidence>
<evidence type="ECO:0000256" key="9">
    <source>
        <dbReference type="ARBA" id="ARBA00025599"/>
    </source>
</evidence>
<evidence type="ECO:0000256" key="1">
    <source>
        <dbReference type="ARBA" id="ARBA00004123"/>
    </source>
</evidence>
<dbReference type="InterPro" id="IPR036397">
    <property type="entry name" value="RNaseH_sf"/>
</dbReference>
<comment type="subcellular location">
    <subcellularLocation>
        <location evidence="1">Nucleus</location>
    </subcellularLocation>
</comment>
<feature type="compositionally biased region" description="Low complexity" evidence="10">
    <location>
        <begin position="34"/>
        <end position="54"/>
    </location>
</feature>
<dbReference type="GO" id="GO:0000027">
    <property type="term" value="P:ribosomal large subunit assembly"/>
    <property type="evidence" value="ECO:0007669"/>
    <property type="project" value="TreeGrafter"/>
</dbReference>
<feature type="region of interest" description="Disordered" evidence="10">
    <location>
        <begin position="1"/>
        <end position="86"/>
    </location>
</feature>
<dbReference type="Gene3D" id="3.30.420.10">
    <property type="entry name" value="Ribonuclease H-like superfamily/Ribonuclease H"/>
    <property type="match status" value="1"/>
</dbReference>